<protein>
    <submittedName>
        <fullName evidence="2">Uncharacterized protein</fullName>
    </submittedName>
</protein>
<feature type="region of interest" description="Disordered" evidence="1">
    <location>
        <begin position="444"/>
        <end position="467"/>
    </location>
</feature>
<feature type="compositionally biased region" description="Basic and acidic residues" evidence="1">
    <location>
        <begin position="350"/>
        <end position="384"/>
    </location>
</feature>
<sequence length="510" mass="59282">MILWILWIPLVASYRLLKLKLKETEDLFVTNSKGTLKLLPLSIPNQSVVVHSRRLFFVQQGLLYKMYLNPGSLEIHLKNDRREIGFLKSGSPRKKRVNPFSFASRKPKREEAMSPKEFSRSKERIKLKETKVEDRGDNKVEDRGGYKVEDRGDNKVEDRGGYKVEDRGDRYTTKVEDRVDRYTTKVEDIPTKVEDTTKIEYTTKDEDSSAKQIEILKTILATLDRNKSNTNTTSNTTTPTNTNTLPPTTTPLHTPPWHTSDKDFVESDSKIDEDTLKYQQVDVFVSSLDRTYFKLRTSTNNCVTFHHNSFIFTPCINIDNQIFKLVKEEEIKKIVEENNEDFEEESSSSTRKDSSSKRKDSSGKRNEEDYAHKNNKRYIENYAHKEENKSSGLLSYDKQMREKFKDCKNLKVFCNRKSKDYNEEACREVIEKCEDVKPKEDAVEKKNTVEDNPPPQNYSPFLKPTLQSPPTSNIIRSILKNEAVKKDFNPDDIIEKLQNSINTNDFSDLM</sequence>
<keyword evidence="3" id="KW-1185">Reference proteome</keyword>
<feature type="region of interest" description="Disordered" evidence="1">
    <location>
        <begin position="227"/>
        <end position="257"/>
    </location>
</feature>
<dbReference type="OrthoDB" id="2192420at2759"/>
<dbReference type="Proteomes" id="UP000740883">
    <property type="component" value="Unassembled WGS sequence"/>
</dbReference>
<comment type="caution">
    <text evidence="2">The sequence shown here is derived from an EMBL/GenBank/DDBJ whole genome shotgun (WGS) entry which is preliminary data.</text>
</comment>
<proteinExistence type="predicted"/>
<accession>A0A9P6GXR2</accession>
<organism evidence="2 3">
    <name type="scientific">Nosema granulosis</name>
    <dbReference type="NCBI Taxonomy" id="83296"/>
    <lineage>
        <taxon>Eukaryota</taxon>
        <taxon>Fungi</taxon>
        <taxon>Fungi incertae sedis</taxon>
        <taxon>Microsporidia</taxon>
        <taxon>Nosematidae</taxon>
        <taxon>Nosema</taxon>
    </lineage>
</organism>
<dbReference type="AlphaFoldDB" id="A0A9P6GXR2"/>
<feature type="compositionally biased region" description="Low complexity" evidence="1">
    <location>
        <begin position="228"/>
        <end position="257"/>
    </location>
</feature>
<feature type="compositionally biased region" description="Basic and acidic residues" evidence="1">
    <location>
        <begin position="108"/>
        <end position="162"/>
    </location>
</feature>
<dbReference type="EMBL" id="SBJO01000326">
    <property type="protein sequence ID" value="KAF9761484.1"/>
    <property type="molecule type" value="Genomic_DNA"/>
</dbReference>
<gene>
    <name evidence="2" type="ORF">NGRA_2615</name>
</gene>
<evidence type="ECO:0000313" key="2">
    <source>
        <dbReference type="EMBL" id="KAF9761484.1"/>
    </source>
</evidence>
<evidence type="ECO:0000313" key="3">
    <source>
        <dbReference type="Proteomes" id="UP000740883"/>
    </source>
</evidence>
<evidence type="ECO:0000256" key="1">
    <source>
        <dbReference type="SAM" id="MobiDB-lite"/>
    </source>
</evidence>
<feature type="region of interest" description="Disordered" evidence="1">
    <location>
        <begin position="102"/>
        <end position="162"/>
    </location>
</feature>
<name>A0A9P6GXR2_9MICR</name>
<reference evidence="2 3" key="1">
    <citation type="journal article" date="2020" name="Genome Biol. Evol.">
        <title>Comparative genomics of strictly vertically transmitted, feminizing microsporidia endosymbionts of amphipod crustaceans.</title>
        <authorList>
            <person name="Cormier A."/>
            <person name="Chebbi M.A."/>
            <person name="Giraud I."/>
            <person name="Wattier R."/>
            <person name="Teixeira M."/>
            <person name="Gilbert C."/>
            <person name="Rigaud T."/>
            <person name="Cordaux R."/>
        </authorList>
    </citation>
    <scope>NUCLEOTIDE SEQUENCE [LARGE SCALE GENOMIC DNA]</scope>
    <source>
        <strain evidence="2 3">Ou3-Ou53</strain>
    </source>
</reference>
<feature type="region of interest" description="Disordered" evidence="1">
    <location>
        <begin position="339"/>
        <end position="384"/>
    </location>
</feature>